<organism evidence="10 11">
    <name type="scientific">Thlaspi arvense</name>
    <name type="common">Field penny-cress</name>
    <dbReference type="NCBI Taxonomy" id="13288"/>
    <lineage>
        <taxon>Eukaryota</taxon>
        <taxon>Viridiplantae</taxon>
        <taxon>Streptophyta</taxon>
        <taxon>Embryophyta</taxon>
        <taxon>Tracheophyta</taxon>
        <taxon>Spermatophyta</taxon>
        <taxon>Magnoliopsida</taxon>
        <taxon>eudicotyledons</taxon>
        <taxon>Gunneridae</taxon>
        <taxon>Pentapetalae</taxon>
        <taxon>rosids</taxon>
        <taxon>malvids</taxon>
        <taxon>Brassicales</taxon>
        <taxon>Brassicaceae</taxon>
        <taxon>Thlaspideae</taxon>
        <taxon>Thlaspi</taxon>
    </lineage>
</organism>
<keyword evidence="3" id="KW-0677">Repeat</keyword>
<dbReference type="Pfam" id="PF00931">
    <property type="entry name" value="NB-ARC"/>
    <property type="match status" value="1"/>
</dbReference>
<comment type="similarity">
    <text evidence="1">Belongs to the disease resistance NB-LRR family.</text>
</comment>
<reference evidence="10 11" key="1">
    <citation type="submission" date="2022-03" db="EMBL/GenBank/DDBJ databases">
        <authorList>
            <person name="Nunn A."/>
            <person name="Chopra R."/>
            <person name="Nunn A."/>
            <person name="Contreras Garrido A."/>
        </authorList>
    </citation>
    <scope>NUCLEOTIDE SEQUENCE [LARGE SCALE GENOMIC DNA]</scope>
</reference>
<dbReference type="PANTHER" id="PTHR33463">
    <property type="entry name" value="NB-ARC DOMAIN-CONTAINING PROTEIN-RELATED"/>
    <property type="match status" value="1"/>
</dbReference>
<evidence type="ECO:0000313" key="10">
    <source>
        <dbReference type="EMBL" id="CAH2047841.1"/>
    </source>
</evidence>
<evidence type="ECO:0000313" key="11">
    <source>
        <dbReference type="Proteomes" id="UP000836841"/>
    </source>
</evidence>
<protein>
    <recommendedName>
        <fullName evidence="12">NB-ARC domain-containing protein</fullName>
    </recommendedName>
</protein>
<dbReference type="GO" id="GO:0005524">
    <property type="term" value="F:ATP binding"/>
    <property type="evidence" value="ECO:0007669"/>
    <property type="project" value="UniProtKB-KW"/>
</dbReference>
<gene>
    <name evidence="10" type="ORF">TAV2_LOCUS7068</name>
</gene>
<dbReference type="EMBL" id="OU466858">
    <property type="protein sequence ID" value="CAH2047841.1"/>
    <property type="molecule type" value="Genomic_DNA"/>
</dbReference>
<keyword evidence="11" id="KW-1185">Reference proteome</keyword>
<keyword evidence="6" id="KW-0067">ATP-binding</keyword>
<evidence type="ECO:0000256" key="4">
    <source>
        <dbReference type="ARBA" id="ARBA00022741"/>
    </source>
</evidence>
<dbReference type="PANTHER" id="PTHR33463:SF210">
    <property type="entry name" value="NB-ARC DOMAIN-CONTAINING PROTEIN"/>
    <property type="match status" value="1"/>
</dbReference>
<dbReference type="FunFam" id="3.40.50.300:FF:001091">
    <property type="entry name" value="Probable disease resistance protein At1g61300"/>
    <property type="match status" value="1"/>
</dbReference>
<dbReference type="Pfam" id="PF23559">
    <property type="entry name" value="WHD_DRP"/>
    <property type="match status" value="1"/>
</dbReference>
<dbReference type="SUPFAM" id="SSF52540">
    <property type="entry name" value="P-loop containing nucleoside triphosphate hydrolases"/>
    <property type="match status" value="1"/>
</dbReference>
<dbReference type="InterPro" id="IPR027417">
    <property type="entry name" value="P-loop_NTPase"/>
</dbReference>
<dbReference type="Gene3D" id="3.80.10.10">
    <property type="entry name" value="Ribonuclease Inhibitor"/>
    <property type="match status" value="2"/>
</dbReference>
<feature type="domain" description="NB-ARC" evidence="8">
    <location>
        <begin position="159"/>
        <end position="326"/>
    </location>
</feature>
<dbReference type="AlphaFoldDB" id="A0AAU9RRU0"/>
<dbReference type="InterPro" id="IPR050905">
    <property type="entry name" value="Plant_NBS-LRR"/>
</dbReference>
<dbReference type="FunFam" id="1.10.8.430:FF:000003">
    <property type="entry name" value="Probable disease resistance protein At5g66910"/>
    <property type="match status" value="1"/>
</dbReference>
<dbReference type="InterPro" id="IPR002182">
    <property type="entry name" value="NB-ARC"/>
</dbReference>
<feature type="domain" description="Disease resistance protein winged helix" evidence="9">
    <location>
        <begin position="415"/>
        <end position="484"/>
    </location>
</feature>
<accession>A0AAU9RRU0</accession>
<dbReference type="Gene3D" id="1.10.8.430">
    <property type="entry name" value="Helical domain of apoptotic protease-activating factors"/>
    <property type="match status" value="1"/>
</dbReference>
<feature type="coiled-coil region" evidence="7">
    <location>
        <begin position="29"/>
        <end position="63"/>
    </location>
</feature>
<dbReference type="SUPFAM" id="SSF52058">
    <property type="entry name" value="L domain-like"/>
    <property type="match status" value="1"/>
</dbReference>
<sequence length="835" mass="95532">MGNCFSLSISSDQSMNKVFQWLDDKGSYVHNLEKNLAALETTIEELKAKRDDLSRRVTREEDRGLQRLSEFQVWLTRVETFEREVNDLLSARDAQLQRLCLCGFFSNSLMSSYRYGRRVFLTLKEVEKLKSRVFEVIVEKDQRYEVEERQLQPIIIGQKEILEKAWNHIMEDGVGVIGLHGMGGVGKTTLLAQLNNKFTDLRCGFDFVIWVVVSRELLVEKIQDEIARKVGIVGEEWKQKESSQKSDVIYNYLRKKRFVLFLDDLWEKVDLVEIGIPFPTTQNGCKLAFTTRSKAVCACMGVEDPMEVKCLAENDAFDLFQKKVGKITQGIDPEIPELARKVTKKCCGLPLALNVIGETMSCKRTVQEWRSAIDVLTSYAIDFSGMEDKILPLLKYSYDNLEGDHVKSCLLYCALFPEDDRIPEEKLIDLWICEGFIDGSEGIERAENKGYEIIGFLVRSSLLMEVEWYGTKNVCMHDVVREMALWIASDFATQKEAFVVRACVGLNEMPKVENWNVVRRMSLIKNEIHNLSSSHECLELTTLLLQKSNLANISSMQKLIALAHLDLEETDKLSSVATISSLRNLKILNLSRAGVSLDCDAIEELETLEHLEILTIDIDLLPSLKQFLRSYRLTCCTRDLTIRSVHLESCGILLPVTMNKLREFNIIWCSISEIKMGTMCAKSKTVSPLHNLSNTCFLSLSKVIILECKCLKELTLLRFAPNLRTLSVGSANQLEDIVKEEKGCEKSGIVPFRKLMYLTLADLPILKNIYWSSLPFPYLKRIDVIRCPNLRKLPLDSQSGKQGLIIRYTEKEWIENVEWEDEATKTRFLLSCLQV</sequence>
<dbReference type="InterPro" id="IPR036388">
    <property type="entry name" value="WH-like_DNA-bd_sf"/>
</dbReference>
<dbReference type="Gene3D" id="1.10.10.10">
    <property type="entry name" value="Winged helix-like DNA-binding domain superfamily/Winged helix DNA-binding domain"/>
    <property type="match status" value="1"/>
</dbReference>
<name>A0AAU9RRU0_THLAR</name>
<keyword evidence="4" id="KW-0547">Nucleotide-binding</keyword>
<keyword evidence="2" id="KW-0433">Leucine-rich repeat</keyword>
<dbReference type="GO" id="GO:0006952">
    <property type="term" value="P:defense response"/>
    <property type="evidence" value="ECO:0007669"/>
    <property type="project" value="UniProtKB-KW"/>
</dbReference>
<dbReference type="FunFam" id="1.10.10.10:FF:000322">
    <property type="entry name" value="Probable disease resistance protein At1g63360"/>
    <property type="match status" value="1"/>
</dbReference>
<evidence type="ECO:0000256" key="5">
    <source>
        <dbReference type="ARBA" id="ARBA00022821"/>
    </source>
</evidence>
<evidence type="ECO:0000256" key="7">
    <source>
        <dbReference type="SAM" id="Coils"/>
    </source>
</evidence>
<evidence type="ECO:0000256" key="1">
    <source>
        <dbReference type="ARBA" id="ARBA00008894"/>
    </source>
</evidence>
<dbReference type="PRINTS" id="PR00364">
    <property type="entry name" value="DISEASERSIST"/>
</dbReference>
<evidence type="ECO:0000259" key="9">
    <source>
        <dbReference type="Pfam" id="PF23559"/>
    </source>
</evidence>
<keyword evidence="7" id="KW-0175">Coiled coil</keyword>
<proteinExistence type="inferred from homology"/>
<evidence type="ECO:0008006" key="12">
    <source>
        <dbReference type="Google" id="ProtNLM"/>
    </source>
</evidence>
<evidence type="ECO:0000259" key="8">
    <source>
        <dbReference type="Pfam" id="PF00931"/>
    </source>
</evidence>
<dbReference type="Gene3D" id="3.40.50.300">
    <property type="entry name" value="P-loop containing nucleotide triphosphate hydrolases"/>
    <property type="match status" value="1"/>
</dbReference>
<evidence type="ECO:0000256" key="3">
    <source>
        <dbReference type="ARBA" id="ARBA00022737"/>
    </source>
</evidence>
<evidence type="ECO:0000256" key="2">
    <source>
        <dbReference type="ARBA" id="ARBA00022614"/>
    </source>
</evidence>
<dbReference type="Proteomes" id="UP000836841">
    <property type="component" value="Chromosome 2"/>
</dbReference>
<dbReference type="InterPro" id="IPR032675">
    <property type="entry name" value="LRR_dom_sf"/>
</dbReference>
<dbReference type="InterPro" id="IPR042197">
    <property type="entry name" value="Apaf_helical"/>
</dbReference>
<dbReference type="GO" id="GO:0043531">
    <property type="term" value="F:ADP binding"/>
    <property type="evidence" value="ECO:0007669"/>
    <property type="project" value="InterPro"/>
</dbReference>
<dbReference type="InterPro" id="IPR058922">
    <property type="entry name" value="WHD_DRP"/>
</dbReference>
<evidence type="ECO:0000256" key="6">
    <source>
        <dbReference type="ARBA" id="ARBA00022840"/>
    </source>
</evidence>
<keyword evidence="5" id="KW-0611">Plant defense</keyword>